<organism evidence="3 4">
    <name type="scientific">Marinobacter adhaerens</name>
    <dbReference type="NCBI Taxonomy" id="1033846"/>
    <lineage>
        <taxon>Bacteria</taxon>
        <taxon>Pseudomonadati</taxon>
        <taxon>Pseudomonadota</taxon>
        <taxon>Gammaproteobacteria</taxon>
        <taxon>Pseudomonadales</taxon>
        <taxon>Marinobacteraceae</taxon>
        <taxon>Marinobacter</taxon>
    </lineage>
</organism>
<keyword evidence="4" id="KW-1185">Reference proteome</keyword>
<proteinExistence type="inferred from homology"/>
<dbReference type="Gene3D" id="3.40.50.720">
    <property type="entry name" value="NAD(P)-binding Rossmann-like Domain"/>
    <property type="match status" value="1"/>
</dbReference>
<dbReference type="PRINTS" id="PR00080">
    <property type="entry name" value="SDRFAMILY"/>
</dbReference>
<dbReference type="Proteomes" id="UP000683442">
    <property type="component" value="Chromosome"/>
</dbReference>
<protein>
    <submittedName>
        <fullName evidence="3">SDR family oxidoreductase</fullName>
    </submittedName>
</protein>
<dbReference type="InterPro" id="IPR036291">
    <property type="entry name" value="NAD(P)-bd_dom_sf"/>
</dbReference>
<evidence type="ECO:0000313" key="4">
    <source>
        <dbReference type="Proteomes" id="UP000683442"/>
    </source>
</evidence>
<dbReference type="NCBIfam" id="NF005559">
    <property type="entry name" value="PRK07231.1"/>
    <property type="match status" value="1"/>
</dbReference>
<feature type="domain" description="Ketoreductase" evidence="2">
    <location>
        <begin position="11"/>
        <end position="191"/>
    </location>
</feature>
<dbReference type="PRINTS" id="PR00081">
    <property type="entry name" value="GDHRDH"/>
</dbReference>
<dbReference type="PANTHER" id="PTHR43943:SF2">
    <property type="entry name" value="DEHYDROGENASE_REDUCTASE 4"/>
    <property type="match status" value="1"/>
</dbReference>
<dbReference type="InterPro" id="IPR057326">
    <property type="entry name" value="KR_dom"/>
</dbReference>
<comment type="similarity">
    <text evidence="1">Belongs to the short-chain dehydrogenases/reductases (SDR) family.</text>
</comment>
<dbReference type="GeneID" id="78558360"/>
<dbReference type="InterPro" id="IPR002347">
    <property type="entry name" value="SDR_fam"/>
</dbReference>
<name>A0ABX8IIC8_9GAMM</name>
<gene>
    <name evidence="3" type="ORF">KQ249_02890</name>
</gene>
<dbReference type="EMBL" id="CP076686">
    <property type="protein sequence ID" value="QWV13581.1"/>
    <property type="molecule type" value="Genomic_DNA"/>
</dbReference>
<sequence length="255" mass="27039">MNNPLFDMTGKVAVITGSTKGIGRAIAGEMAVCGAKVVISSRKAEACEQMAEELKAQGFEAMAIPCHVGRKEDLQNLVKKTNEAWGSIDVLVCNAATNPVYGPTAEMTDDAWDKIMDTNVKSTFWLTNMVLPQMAEKGEGAVVLLSSIAGLRGNTVIGTYGVSKAAEAALARNLAVEWGPKGIRINSIAPGLIKTDFARALWEDPERAKQAEDRTPLRRIGDPVDIAGLAVFLSTKASAYITGQVIVADGGETIC</sequence>
<dbReference type="SUPFAM" id="SSF51735">
    <property type="entry name" value="NAD(P)-binding Rossmann-fold domains"/>
    <property type="match status" value="1"/>
</dbReference>
<accession>A0ABX8IIC8</accession>
<reference evidence="3 4" key="1">
    <citation type="submission" date="2021-06" db="EMBL/GenBank/DDBJ databases">
        <title>Microbial metabolic specificity influences pelagic lipid remineralization.</title>
        <authorList>
            <person name="Behrendt L."/>
            <person name="Hunter J.E."/>
            <person name="Alcolombri U."/>
            <person name="Smriga S."/>
            <person name="Mincer T."/>
            <person name="Lowenstein D.P."/>
            <person name="Peaudecerf F.J."/>
            <person name="Fernandez V.I."/>
            <person name="Fredricks H."/>
            <person name="Almblad H."/>
            <person name="Harrison J.J."/>
            <person name="Stocker R."/>
            <person name="Van Mooy B.A.S."/>
        </authorList>
    </citation>
    <scope>NUCLEOTIDE SEQUENCE [LARGE SCALE GENOMIC DNA]</scope>
    <source>
        <strain evidence="3 4">HP15-B</strain>
    </source>
</reference>
<evidence type="ECO:0000259" key="2">
    <source>
        <dbReference type="SMART" id="SM00822"/>
    </source>
</evidence>
<dbReference type="Pfam" id="PF13561">
    <property type="entry name" value="adh_short_C2"/>
    <property type="match status" value="1"/>
</dbReference>
<dbReference type="SMART" id="SM00822">
    <property type="entry name" value="PKS_KR"/>
    <property type="match status" value="1"/>
</dbReference>
<dbReference type="PANTHER" id="PTHR43943">
    <property type="entry name" value="DEHYDROGENASE/REDUCTASE (SDR FAMILY) MEMBER 4"/>
    <property type="match status" value="1"/>
</dbReference>
<evidence type="ECO:0000256" key="1">
    <source>
        <dbReference type="ARBA" id="ARBA00006484"/>
    </source>
</evidence>
<evidence type="ECO:0000313" key="3">
    <source>
        <dbReference type="EMBL" id="QWV13581.1"/>
    </source>
</evidence>
<dbReference type="RefSeq" id="WP_014579043.1">
    <property type="nucleotide sequence ID" value="NZ_CP076686.1"/>
</dbReference>